<gene>
    <name evidence="1" type="ORF">LCGC14_2504030</name>
</gene>
<feature type="non-terminal residue" evidence="1">
    <location>
        <position position="41"/>
    </location>
</feature>
<dbReference type="EMBL" id="LAZR01040006">
    <property type="protein sequence ID" value="KKL15597.1"/>
    <property type="molecule type" value="Genomic_DNA"/>
</dbReference>
<sequence>MAAIDLQFATSPEKAVYNALKKLGENFTFQSQMLGPHGEKG</sequence>
<name>A0A0F9BP11_9ZZZZ</name>
<evidence type="ECO:0000313" key="1">
    <source>
        <dbReference type="EMBL" id="KKL15597.1"/>
    </source>
</evidence>
<proteinExistence type="predicted"/>
<comment type="caution">
    <text evidence="1">The sequence shown here is derived from an EMBL/GenBank/DDBJ whole genome shotgun (WGS) entry which is preliminary data.</text>
</comment>
<dbReference type="AlphaFoldDB" id="A0A0F9BP11"/>
<reference evidence="1" key="1">
    <citation type="journal article" date="2015" name="Nature">
        <title>Complex archaea that bridge the gap between prokaryotes and eukaryotes.</title>
        <authorList>
            <person name="Spang A."/>
            <person name="Saw J.H."/>
            <person name="Jorgensen S.L."/>
            <person name="Zaremba-Niedzwiedzka K."/>
            <person name="Martijn J."/>
            <person name="Lind A.E."/>
            <person name="van Eijk R."/>
            <person name="Schleper C."/>
            <person name="Guy L."/>
            <person name="Ettema T.J."/>
        </authorList>
    </citation>
    <scope>NUCLEOTIDE SEQUENCE</scope>
</reference>
<organism evidence="1">
    <name type="scientific">marine sediment metagenome</name>
    <dbReference type="NCBI Taxonomy" id="412755"/>
    <lineage>
        <taxon>unclassified sequences</taxon>
        <taxon>metagenomes</taxon>
        <taxon>ecological metagenomes</taxon>
    </lineage>
</organism>
<accession>A0A0F9BP11</accession>
<protein>
    <submittedName>
        <fullName evidence="1">Uncharacterized protein</fullName>
    </submittedName>
</protein>